<accession>A0AAD2BDM5</accession>
<dbReference type="EMBL" id="CATWAF010000007">
    <property type="protein sequence ID" value="CAJ0705404.1"/>
    <property type="molecule type" value="Genomic_DNA"/>
</dbReference>
<dbReference type="AlphaFoldDB" id="A0AAD2BDM5"/>
<dbReference type="Proteomes" id="UP001189915">
    <property type="component" value="Unassembled WGS sequence"/>
</dbReference>
<sequence length="122" mass="13432">MNTNKFSTLYQQALAAFGAEAVYEYVTEVPGVPWFAVTLGDVVLVAEHYEADNLYALKTCENEYLIEREGDAGADEIWAALRCVAQAVGCLDAQAVRLTSDEESRLLKRLERRGLSLGAWAA</sequence>
<proteinExistence type="predicted"/>
<protein>
    <submittedName>
        <fullName evidence="1">Uncharacterized protein</fullName>
    </submittedName>
</protein>
<keyword evidence="2" id="KW-1185">Reference proteome</keyword>
<evidence type="ECO:0000313" key="2">
    <source>
        <dbReference type="Proteomes" id="UP001189915"/>
    </source>
</evidence>
<reference evidence="1 2" key="1">
    <citation type="submission" date="2023-07" db="EMBL/GenBank/DDBJ databases">
        <authorList>
            <person name="Peeters C."/>
        </authorList>
    </citation>
    <scope>NUCLEOTIDE SEQUENCE [LARGE SCALE GENOMIC DNA]</scope>
    <source>
        <strain evidence="1 2">LMG 18091</strain>
    </source>
</reference>
<evidence type="ECO:0000313" key="1">
    <source>
        <dbReference type="EMBL" id="CAJ0705404.1"/>
    </source>
</evidence>
<comment type="caution">
    <text evidence="1">The sequence shown here is derived from an EMBL/GenBank/DDBJ whole genome shotgun (WGS) entry which is preliminary data.</text>
</comment>
<gene>
    <name evidence="1" type="ORF">LMG18091_04430</name>
</gene>
<name>A0AAD2BDM5_9RALS</name>
<dbReference type="RefSeq" id="WP_316871481.1">
    <property type="nucleotide sequence ID" value="NZ_CATWAF010000007.1"/>
</dbReference>
<organism evidence="1 2">
    <name type="scientific">Ralstonia wenshanensis</name>
    <dbReference type="NCBI Taxonomy" id="2842456"/>
    <lineage>
        <taxon>Bacteria</taxon>
        <taxon>Pseudomonadati</taxon>
        <taxon>Pseudomonadota</taxon>
        <taxon>Betaproteobacteria</taxon>
        <taxon>Burkholderiales</taxon>
        <taxon>Burkholderiaceae</taxon>
        <taxon>Ralstonia</taxon>
    </lineage>
</organism>